<feature type="transmembrane region" description="Helical" evidence="5">
    <location>
        <begin position="142"/>
        <end position="161"/>
    </location>
</feature>
<evidence type="ECO:0000256" key="3">
    <source>
        <dbReference type="ARBA" id="ARBA00022989"/>
    </source>
</evidence>
<dbReference type="RefSeq" id="WP_380798996.1">
    <property type="nucleotide sequence ID" value="NZ_JBHRVU010000005.1"/>
</dbReference>
<comment type="subcellular location">
    <subcellularLocation>
        <location evidence="1">Membrane</location>
        <topology evidence="1">Multi-pass membrane protein</topology>
    </subcellularLocation>
</comment>
<dbReference type="Pfam" id="PF07690">
    <property type="entry name" value="MFS_1"/>
    <property type="match status" value="1"/>
</dbReference>
<feature type="transmembrane region" description="Helical" evidence="5">
    <location>
        <begin position="239"/>
        <end position="258"/>
    </location>
</feature>
<feature type="transmembrane region" description="Helical" evidence="5">
    <location>
        <begin position="80"/>
        <end position="96"/>
    </location>
</feature>
<dbReference type="InterPro" id="IPR011701">
    <property type="entry name" value="MFS"/>
</dbReference>
<feature type="transmembrane region" description="Helical" evidence="5">
    <location>
        <begin position="327"/>
        <end position="348"/>
    </location>
</feature>
<feature type="transmembrane region" description="Helical" evidence="5">
    <location>
        <begin position="102"/>
        <end position="121"/>
    </location>
</feature>
<feature type="transmembrane region" description="Helical" evidence="5">
    <location>
        <begin position="270"/>
        <end position="289"/>
    </location>
</feature>
<keyword evidence="3 5" id="KW-1133">Transmembrane helix</keyword>
<dbReference type="SUPFAM" id="SSF103473">
    <property type="entry name" value="MFS general substrate transporter"/>
    <property type="match status" value="1"/>
</dbReference>
<gene>
    <name evidence="6" type="ORF">ACFOKF_23395</name>
</gene>
<feature type="transmembrane region" description="Helical" evidence="5">
    <location>
        <begin position="52"/>
        <end position="73"/>
    </location>
</feature>
<evidence type="ECO:0000313" key="6">
    <source>
        <dbReference type="EMBL" id="MFC3444093.1"/>
    </source>
</evidence>
<dbReference type="EMBL" id="JBHRVU010000005">
    <property type="protein sequence ID" value="MFC3444093.1"/>
    <property type="molecule type" value="Genomic_DNA"/>
</dbReference>
<dbReference type="CDD" id="cd17393">
    <property type="entry name" value="MFS_MosC_like"/>
    <property type="match status" value="1"/>
</dbReference>
<organism evidence="6 7">
    <name type="scientific">Sphingobium rhizovicinum</name>
    <dbReference type="NCBI Taxonomy" id="432308"/>
    <lineage>
        <taxon>Bacteria</taxon>
        <taxon>Pseudomonadati</taxon>
        <taxon>Pseudomonadota</taxon>
        <taxon>Alphaproteobacteria</taxon>
        <taxon>Sphingomonadales</taxon>
        <taxon>Sphingomonadaceae</taxon>
        <taxon>Sphingobium</taxon>
    </lineage>
</organism>
<keyword evidence="4 5" id="KW-0472">Membrane</keyword>
<protein>
    <submittedName>
        <fullName evidence="6">MFS transporter</fullName>
    </submittedName>
</protein>
<feature type="transmembrane region" description="Helical" evidence="5">
    <location>
        <begin position="354"/>
        <end position="373"/>
    </location>
</feature>
<feature type="transmembrane region" description="Helical" evidence="5">
    <location>
        <begin position="200"/>
        <end position="219"/>
    </location>
</feature>
<comment type="caution">
    <text evidence="6">The sequence shown here is derived from an EMBL/GenBank/DDBJ whole genome shotgun (WGS) entry which is preliminary data.</text>
</comment>
<dbReference type="Proteomes" id="UP001595681">
    <property type="component" value="Unassembled WGS sequence"/>
</dbReference>
<feature type="transmembrane region" description="Helical" evidence="5">
    <location>
        <begin position="295"/>
        <end position="315"/>
    </location>
</feature>
<dbReference type="InterPro" id="IPR036259">
    <property type="entry name" value="MFS_trans_sf"/>
</dbReference>
<keyword evidence="7" id="KW-1185">Reference proteome</keyword>
<dbReference type="InterPro" id="IPR051788">
    <property type="entry name" value="MFS_Transporter"/>
</dbReference>
<evidence type="ECO:0000256" key="5">
    <source>
        <dbReference type="SAM" id="Phobius"/>
    </source>
</evidence>
<feature type="transmembrane region" description="Helical" evidence="5">
    <location>
        <begin position="12"/>
        <end position="32"/>
    </location>
</feature>
<evidence type="ECO:0000256" key="4">
    <source>
        <dbReference type="ARBA" id="ARBA00023136"/>
    </source>
</evidence>
<name>A0ABV7NKQ8_9SPHN</name>
<proteinExistence type="predicted"/>
<evidence type="ECO:0000313" key="7">
    <source>
        <dbReference type="Proteomes" id="UP001595681"/>
    </source>
</evidence>
<feature type="transmembrane region" description="Helical" evidence="5">
    <location>
        <begin position="167"/>
        <end position="188"/>
    </location>
</feature>
<dbReference type="Gene3D" id="1.20.1250.20">
    <property type="entry name" value="MFS general substrate transporter like domains"/>
    <property type="match status" value="2"/>
</dbReference>
<dbReference type="PANTHER" id="PTHR23514">
    <property type="entry name" value="BYPASS OF STOP CODON PROTEIN 6"/>
    <property type="match status" value="1"/>
</dbReference>
<evidence type="ECO:0000256" key="2">
    <source>
        <dbReference type="ARBA" id="ARBA00022692"/>
    </source>
</evidence>
<sequence length="382" mass="39071">MEPTTLLSKASPGLLAATRIAFVVPGYAISAWAPLIPHVQAQIGLNPGQLGLALLALGAGSMTTMPMAGGLVGKLGCRRLFAGSGYAIALILPLLALARSAWFLASALFVLGLAIGLFSCARNLHGIHTEQALGRRLMSGFHGFYSMGCILGAGTMSVLMGSGVSPAIAILLVAIAVMIGVTVSTPRITDERNASGPAHAWPRGVVLGIGLLCFIIFMAEGSVLDWSALLLSDHFHLDAARAGLGYVAFATMMTVGRLSGDALVRRFGDGIMLGLGPIIAAFGFCIAILPLHWTLAVAGFALVGAGLANIVPLLYSAVGRQTIMPQNLALAAAGSIGFAGVLTGPAAIGFIAQWTSLATAFAVLSAMVLLVAFQAPRTASRG</sequence>
<evidence type="ECO:0000256" key="1">
    <source>
        <dbReference type="ARBA" id="ARBA00004141"/>
    </source>
</evidence>
<accession>A0ABV7NKQ8</accession>
<keyword evidence="2 5" id="KW-0812">Transmembrane</keyword>
<dbReference type="PANTHER" id="PTHR23514:SF13">
    <property type="entry name" value="INNER MEMBRANE PROTEIN YBJJ"/>
    <property type="match status" value="1"/>
</dbReference>
<reference evidence="7" key="1">
    <citation type="journal article" date="2019" name="Int. J. Syst. Evol. Microbiol.">
        <title>The Global Catalogue of Microorganisms (GCM) 10K type strain sequencing project: providing services to taxonomists for standard genome sequencing and annotation.</title>
        <authorList>
            <consortium name="The Broad Institute Genomics Platform"/>
            <consortium name="The Broad Institute Genome Sequencing Center for Infectious Disease"/>
            <person name="Wu L."/>
            <person name="Ma J."/>
        </authorList>
    </citation>
    <scope>NUCLEOTIDE SEQUENCE [LARGE SCALE GENOMIC DNA]</scope>
    <source>
        <strain evidence="7">CCM 7491</strain>
    </source>
</reference>